<dbReference type="OrthoDB" id="9785431at2"/>
<organism evidence="3 4">
    <name type="scientific">Trebonia kvetii</name>
    <dbReference type="NCBI Taxonomy" id="2480626"/>
    <lineage>
        <taxon>Bacteria</taxon>
        <taxon>Bacillati</taxon>
        <taxon>Actinomycetota</taxon>
        <taxon>Actinomycetes</taxon>
        <taxon>Streptosporangiales</taxon>
        <taxon>Treboniaceae</taxon>
        <taxon>Trebonia</taxon>
    </lineage>
</organism>
<dbReference type="RefSeq" id="WP_145850978.1">
    <property type="nucleotide sequence ID" value="NZ_RPFW01000001.1"/>
</dbReference>
<feature type="transmembrane region" description="Helical" evidence="2">
    <location>
        <begin position="48"/>
        <end position="70"/>
    </location>
</feature>
<dbReference type="Proteomes" id="UP000460272">
    <property type="component" value="Unassembled WGS sequence"/>
</dbReference>
<feature type="transmembrane region" description="Helical" evidence="2">
    <location>
        <begin position="20"/>
        <end position="42"/>
    </location>
</feature>
<comment type="caution">
    <text evidence="3">The sequence shown here is derived from an EMBL/GenBank/DDBJ whole genome shotgun (WGS) entry which is preliminary data.</text>
</comment>
<keyword evidence="2" id="KW-0472">Membrane</keyword>
<keyword evidence="3" id="KW-0645">Protease</keyword>
<evidence type="ECO:0000256" key="1">
    <source>
        <dbReference type="SAM" id="MobiDB-lite"/>
    </source>
</evidence>
<dbReference type="AlphaFoldDB" id="A0A6P2C4B4"/>
<feature type="transmembrane region" description="Helical" evidence="2">
    <location>
        <begin position="258"/>
        <end position="277"/>
    </location>
</feature>
<feature type="transmembrane region" description="Helical" evidence="2">
    <location>
        <begin position="159"/>
        <end position="179"/>
    </location>
</feature>
<feature type="transmembrane region" description="Helical" evidence="2">
    <location>
        <begin position="199"/>
        <end position="220"/>
    </location>
</feature>
<reference evidence="3 4" key="1">
    <citation type="submission" date="2018-11" db="EMBL/GenBank/DDBJ databases">
        <title>Trebonia kvetii gen.nov., sp.nov., a novel acidophilic actinobacterium, and proposal of the new actinobacterial family Treboniaceae fam. nov.</title>
        <authorList>
            <person name="Rapoport D."/>
            <person name="Sagova-Mareckova M."/>
            <person name="Sedlacek I."/>
            <person name="Provaznik J."/>
            <person name="Kralova S."/>
            <person name="Pavlinic D."/>
            <person name="Benes V."/>
            <person name="Kopecky J."/>
        </authorList>
    </citation>
    <scope>NUCLEOTIDE SEQUENCE [LARGE SCALE GENOMIC DNA]</scope>
    <source>
        <strain evidence="3 4">15Tr583</strain>
    </source>
</reference>
<dbReference type="GO" id="GO:0008233">
    <property type="term" value="F:peptidase activity"/>
    <property type="evidence" value="ECO:0007669"/>
    <property type="project" value="UniProtKB-KW"/>
</dbReference>
<accession>A0A6P2C4B4</accession>
<dbReference type="EMBL" id="RPFW01000001">
    <property type="protein sequence ID" value="TVZ06224.1"/>
    <property type="molecule type" value="Genomic_DNA"/>
</dbReference>
<keyword evidence="3" id="KW-0378">Hydrolase</keyword>
<dbReference type="PANTHER" id="PTHR36844">
    <property type="entry name" value="PROTEASE PRSW"/>
    <property type="match status" value="1"/>
</dbReference>
<evidence type="ECO:0000256" key="2">
    <source>
        <dbReference type="SAM" id="Phobius"/>
    </source>
</evidence>
<dbReference type="PANTHER" id="PTHR36844:SF1">
    <property type="entry name" value="PROTEASE PRSW"/>
    <property type="match status" value="1"/>
</dbReference>
<feature type="region of interest" description="Disordered" evidence="1">
    <location>
        <begin position="392"/>
        <end position="426"/>
    </location>
</feature>
<evidence type="ECO:0000313" key="4">
    <source>
        <dbReference type="Proteomes" id="UP000460272"/>
    </source>
</evidence>
<dbReference type="Pfam" id="PF13367">
    <property type="entry name" value="PrsW-protease"/>
    <property type="match status" value="1"/>
</dbReference>
<sequence>MSPRARRPVLDSSRFGRTPVIFLLGLAACCLIAIVALVAVVLQRGPAPALVGLLLALLPFPLLVTLILYLDRLEPEPRALLAAIFGTGAGIAVVTALLGRALHTASITTPELSPHPSLTVAVPAGAAIGGALVAETLNGLVLLALLASRRTEIDGVEDGVVYGSMVGLGFALVANVYGYSVAWGNGAGAIAEEFTRRGLFGPAFHALFTSLIGLGVAYAATRPAVTGRYLAIAAGWAAAVALDAVWNHSVTAEGTALLATYVILVGVLIVVITAVVADRQRVIRLITSFLPDFEHPEVVTAQDIPMLANLRMRRLGRHWARLNLGLDGRRAMTQYQLAATELAMACRRKSLGQTSHDVYERHRDDSLTLMRDAAAVVRRQEHLYPPPWLAPDDRSVFVSDPATRAGRPDVPDDGPAGRPTWPPDWG</sequence>
<feature type="transmembrane region" description="Helical" evidence="2">
    <location>
        <begin position="79"/>
        <end position="102"/>
    </location>
</feature>
<feature type="transmembrane region" description="Helical" evidence="2">
    <location>
        <begin position="227"/>
        <end position="246"/>
    </location>
</feature>
<keyword evidence="4" id="KW-1185">Reference proteome</keyword>
<keyword evidence="2" id="KW-1133">Transmembrane helix</keyword>
<proteinExistence type="predicted"/>
<gene>
    <name evidence="3" type="ORF">EAS64_01930</name>
</gene>
<feature type="transmembrane region" description="Helical" evidence="2">
    <location>
        <begin position="122"/>
        <end position="147"/>
    </location>
</feature>
<keyword evidence="2" id="KW-0812">Transmembrane</keyword>
<dbReference type="GO" id="GO:0006508">
    <property type="term" value="P:proteolysis"/>
    <property type="evidence" value="ECO:0007669"/>
    <property type="project" value="UniProtKB-KW"/>
</dbReference>
<evidence type="ECO:0000313" key="3">
    <source>
        <dbReference type="EMBL" id="TVZ06224.1"/>
    </source>
</evidence>
<dbReference type="PROSITE" id="PS51257">
    <property type="entry name" value="PROKAR_LIPOPROTEIN"/>
    <property type="match status" value="1"/>
</dbReference>
<name>A0A6P2C4B4_9ACTN</name>
<protein>
    <submittedName>
        <fullName evidence="3">Protease PrsW</fullName>
    </submittedName>
</protein>
<dbReference type="InterPro" id="IPR026898">
    <property type="entry name" value="PrsW"/>
</dbReference>